<dbReference type="Proteomes" id="UP000008561">
    <property type="component" value="Chromosome"/>
</dbReference>
<keyword evidence="3 6" id="KW-1133">Transmembrane helix</keyword>
<evidence type="ECO:0000256" key="3">
    <source>
        <dbReference type="ARBA" id="ARBA00022989"/>
    </source>
</evidence>
<evidence type="ECO:0000256" key="4">
    <source>
        <dbReference type="ARBA" id="ARBA00023136"/>
    </source>
</evidence>
<keyword evidence="4 6" id="KW-0472">Membrane</keyword>
<dbReference type="SMART" id="SM00028">
    <property type="entry name" value="TPR"/>
    <property type="match status" value="3"/>
</dbReference>
<feature type="transmembrane region" description="Helical" evidence="6">
    <location>
        <begin position="286"/>
        <end position="304"/>
    </location>
</feature>
<dbReference type="STRING" id="96561.Dole_1654"/>
<dbReference type="PROSITE" id="PS50005">
    <property type="entry name" value="TPR"/>
    <property type="match status" value="1"/>
</dbReference>
<sequence length="754" mass="83062">MLSISRFLFLATLAFAPLAFGSVEPWAFFVLVLLVGAAITLFLADTLRHATPLYRVPCLLPLALLGLYILFQIVPLPQPFLSLVSPRAAALRQATIGILLPDQAWPLTLNLHATLFELCRWLLWVGFYWLSVQLLSDKTMLRRTLLFLAFFGGLFALSSILQNIFTEDHALWFRYVPDNSMVFGSYVCHNHYAGLMAMIFGPVLALVLAHRPPRQFGSPREKVLGFFEEEETPLFILLIVSAAVIAMSIFASLSRGGILSLCASMLFFALALFGRAFPDRRINRRASAVLLLCAVIAAVTWFGWERIDNRFAKIYAADNFTDSEGRFHFWADSLKMVSDFPATGVGFGAFGNVIPAYQNRYLGRILDHAHNDYLELLAEGGIPGVVLALAFFICLFKTVRKVLKKRKEPYTILVCAGTATGILAILLHGVTDFNLHIPANALYLAFLCGLLAAAAHTRLRDRVTPVTYLQAHAPGIAKKITVPILLIWLALAGLALGRWTIPAFDLWSPDPHIAAGDTALAAGLPSTALENYQQALGFSPTRSALLQKTGTAALKAGLPVSRAEALMAAGVTLFPMRPGAYGAYAGFLLETDRKAKALSVIRSGLEAHPAQADLFFALMAHTGLSPAEMFTTLPAHSLVLTKFAAHVQDTGYDFMRKAILTAAVEAADQEAEPVPWAYTGLAHLYLREKDPDQAITVLERGVARLPDNPYLLYLLARTYEQNHISYKALDLYKKLQLLSPGYRDTEQRLKALQR</sequence>
<accession>A9A0F8</accession>
<dbReference type="Pfam" id="PF13428">
    <property type="entry name" value="TPR_14"/>
    <property type="match status" value="1"/>
</dbReference>
<dbReference type="HOGENOM" id="CLU_360462_0_0_7"/>
<dbReference type="InterPro" id="IPR019734">
    <property type="entry name" value="TPR_rpt"/>
</dbReference>
<proteinExistence type="predicted"/>
<evidence type="ECO:0000313" key="9">
    <source>
        <dbReference type="Proteomes" id="UP000008561"/>
    </source>
</evidence>
<dbReference type="AlphaFoldDB" id="A9A0F8"/>
<keyword evidence="9" id="KW-1185">Reference proteome</keyword>
<evidence type="ECO:0000256" key="1">
    <source>
        <dbReference type="ARBA" id="ARBA00004141"/>
    </source>
</evidence>
<dbReference type="RefSeq" id="WP_012175074.1">
    <property type="nucleotide sequence ID" value="NC_009943.1"/>
</dbReference>
<feature type="transmembrane region" description="Helical" evidence="6">
    <location>
        <begin position="410"/>
        <end position="429"/>
    </location>
</feature>
<dbReference type="InterPro" id="IPR007016">
    <property type="entry name" value="O-antigen_ligase-rel_domated"/>
</dbReference>
<keyword evidence="2 6" id="KW-0812">Transmembrane</keyword>
<keyword evidence="5" id="KW-0802">TPR repeat</keyword>
<feature type="transmembrane region" description="Helical" evidence="6">
    <location>
        <begin position="232"/>
        <end position="251"/>
    </location>
</feature>
<dbReference type="EMBL" id="CP000859">
    <property type="protein sequence ID" value="ABW67458.1"/>
    <property type="molecule type" value="Genomic_DNA"/>
</dbReference>
<gene>
    <name evidence="8" type="ordered locus">Dole_1654</name>
</gene>
<feature type="transmembrane region" description="Helical" evidence="6">
    <location>
        <begin position="31"/>
        <end position="47"/>
    </location>
</feature>
<evidence type="ECO:0000256" key="6">
    <source>
        <dbReference type="SAM" id="Phobius"/>
    </source>
</evidence>
<dbReference type="PANTHER" id="PTHR37422">
    <property type="entry name" value="TEICHURONIC ACID BIOSYNTHESIS PROTEIN TUAE"/>
    <property type="match status" value="1"/>
</dbReference>
<organism evidence="8 9">
    <name type="scientific">Desulfosudis oleivorans (strain DSM 6200 / JCM 39069 / Hxd3)</name>
    <name type="common">Desulfococcus oleovorans</name>
    <dbReference type="NCBI Taxonomy" id="96561"/>
    <lineage>
        <taxon>Bacteria</taxon>
        <taxon>Pseudomonadati</taxon>
        <taxon>Thermodesulfobacteriota</taxon>
        <taxon>Desulfobacteria</taxon>
        <taxon>Desulfobacterales</taxon>
        <taxon>Desulfosudaceae</taxon>
        <taxon>Desulfosudis</taxon>
    </lineage>
</organism>
<feature type="repeat" description="TPR" evidence="5">
    <location>
        <begin position="675"/>
        <end position="708"/>
    </location>
</feature>
<dbReference type="eggNOG" id="COG0457">
    <property type="taxonomic scope" value="Bacteria"/>
</dbReference>
<feature type="transmembrane region" description="Helical" evidence="6">
    <location>
        <begin position="380"/>
        <end position="398"/>
    </location>
</feature>
<protein>
    <submittedName>
        <fullName evidence="8">O-antigen polymerase</fullName>
    </submittedName>
</protein>
<dbReference type="PANTHER" id="PTHR37422:SF23">
    <property type="entry name" value="TEICHURONIC ACID BIOSYNTHESIS PROTEIN TUAE"/>
    <property type="match status" value="1"/>
</dbReference>
<feature type="transmembrane region" description="Helical" evidence="6">
    <location>
        <begin position="54"/>
        <end position="74"/>
    </location>
</feature>
<dbReference type="SUPFAM" id="SSF48452">
    <property type="entry name" value="TPR-like"/>
    <property type="match status" value="1"/>
</dbReference>
<dbReference type="InterPro" id="IPR011990">
    <property type="entry name" value="TPR-like_helical_dom_sf"/>
</dbReference>
<comment type="subcellular location">
    <subcellularLocation>
        <location evidence="1">Membrane</location>
        <topology evidence="1">Multi-pass membrane protein</topology>
    </subcellularLocation>
</comment>
<feature type="transmembrane region" description="Helical" evidence="6">
    <location>
        <begin position="191"/>
        <end position="211"/>
    </location>
</feature>
<dbReference type="Gene3D" id="1.25.40.10">
    <property type="entry name" value="Tetratricopeptide repeat domain"/>
    <property type="match status" value="1"/>
</dbReference>
<dbReference type="GO" id="GO:0016020">
    <property type="term" value="C:membrane"/>
    <property type="evidence" value="ECO:0007669"/>
    <property type="project" value="UniProtKB-SubCell"/>
</dbReference>
<dbReference type="OrthoDB" id="5469233at2"/>
<feature type="transmembrane region" description="Helical" evidence="6">
    <location>
        <begin position="144"/>
        <end position="165"/>
    </location>
</feature>
<dbReference type="Pfam" id="PF04932">
    <property type="entry name" value="Wzy_C"/>
    <property type="match status" value="1"/>
</dbReference>
<evidence type="ECO:0000259" key="7">
    <source>
        <dbReference type="Pfam" id="PF04932"/>
    </source>
</evidence>
<feature type="transmembrane region" description="Helical" evidence="6">
    <location>
        <begin position="480"/>
        <end position="501"/>
    </location>
</feature>
<dbReference type="InterPro" id="IPR051533">
    <property type="entry name" value="WaaL-like"/>
</dbReference>
<evidence type="ECO:0000256" key="5">
    <source>
        <dbReference type="PROSITE-ProRule" id="PRU00339"/>
    </source>
</evidence>
<evidence type="ECO:0000313" key="8">
    <source>
        <dbReference type="EMBL" id="ABW67458.1"/>
    </source>
</evidence>
<dbReference type="eggNOG" id="COG3307">
    <property type="taxonomic scope" value="Bacteria"/>
</dbReference>
<feature type="transmembrane region" description="Helical" evidence="6">
    <location>
        <begin position="441"/>
        <end position="459"/>
    </location>
</feature>
<feature type="domain" description="O-antigen ligase-related" evidence="7">
    <location>
        <begin position="242"/>
        <end position="388"/>
    </location>
</feature>
<feature type="transmembrane region" description="Helical" evidence="6">
    <location>
        <begin position="109"/>
        <end position="132"/>
    </location>
</feature>
<feature type="transmembrane region" description="Helical" evidence="6">
    <location>
        <begin position="257"/>
        <end position="274"/>
    </location>
</feature>
<name>A9A0F8_DESOH</name>
<reference evidence="8 9" key="1">
    <citation type="submission" date="2007-10" db="EMBL/GenBank/DDBJ databases">
        <title>Complete sequence of Desulfococcus oleovorans Hxd3.</title>
        <authorList>
            <consortium name="US DOE Joint Genome Institute"/>
            <person name="Copeland A."/>
            <person name="Lucas S."/>
            <person name="Lapidus A."/>
            <person name="Barry K."/>
            <person name="Glavina del Rio T."/>
            <person name="Dalin E."/>
            <person name="Tice H."/>
            <person name="Pitluck S."/>
            <person name="Kiss H."/>
            <person name="Brettin T."/>
            <person name="Bruce D."/>
            <person name="Detter J.C."/>
            <person name="Han C."/>
            <person name="Schmutz J."/>
            <person name="Larimer F."/>
            <person name="Land M."/>
            <person name="Hauser L."/>
            <person name="Kyrpides N."/>
            <person name="Kim E."/>
            <person name="Wawrik B."/>
            <person name="Richardson P."/>
        </authorList>
    </citation>
    <scope>NUCLEOTIDE SEQUENCE [LARGE SCALE GENOMIC DNA]</scope>
    <source>
        <strain evidence="9">DSM 6200 / JCM 39069 / Hxd3</strain>
    </source>
</reference>
<dbReference type="KEGG" id="dol:Dole_1654"/>
<evidence type="ECO:0000256" key="2">
    <source>
        <dbReference type="ARBA" id="ARBA00022692"/>
    </source>
</evidence>